<dbReference type="InterPro" id="IPR036188">
    <property type="entry name" value="FAD/NAD-bd_sf"/>
</dbReference>
<organism evidence="2 3">
    <name type="scientific">Corynebacterium urealyticum</name>
    <dbReference type="NCBI Taxonomy" id="43771"/>
    <lineage>
        <taxon>Bacteria</taxon>
        <taxon>Bacillati</taxon>
        <taxon>Actinomycetota</taxon>
        <taxon>Actinomycetes</taxon>
        <taxon>Mycobacteriales</taxon>
        <taxon>Corynebacteriaceae</taxon>
        <taxon>Corynebacterium</taxon>
    </lineage>
</organism>
<keyword evidence="1" id="KW-0560">Oxidoreductase</keyword>
<dbReference type="Pfam" id="PF13738">
    <property type="entry name" value="Pyr_redox_3"/>
    <property type="match status" value="1"/>
</dbReference>
<evidence type="ECO:0000256" key="1">
    <source>
        <dbReference type="ARBA" id="ARBA00023002"/>
    </source>
</evidence>
<accession>A0A2W5B0J0</accession>
<dbReference type="Proteomes" id="UP000249451">
    <property type="component" value="Unassembled WGS sequence"/>
</dbReference>
<sequence length="338" mass="36587">MHTFDCIVVGGGQSGLATGYYLRRKKLDFTILDANPVPGGAWQHVWESLTLFSDSASSALPGWPMPHHSGFPPAAHVVDYLTRYEQRYDLPVQHGVTVDTVDAVLAPAPFFHLTTSHGEFRARTVVAATGTWTAPFIPYYPGAFAGRQWHTATYPGLTPFLSADRSDRRCAVVGAGNSGAQIAAELALAGVDTAWYTPHPPRWMPDDVDGRVLFTRNRQRLLAQLRGEPDPGPVSDLGDIVMVPPVLRARDAGLLRASPMFESLSELHGVTDLIWATGFRPALRPFAGLLKDGKPTVEGFFPVGYGSWTGPGSATITGVSPFARETARRVAELVSRGQ</sequence>
<evidence type="ECO:0000313" key="3">
    <source>
        <dbReference type="Proteomes" id="UP000249451"/>
    </source>
</evidence>
<dbReference type="PRINTS" id="PR00368">
    <property type="entry name" value="FADPNR"/>
</dbReference>
<dbReference type="AlphaFoldDB" id="A0A2W5B0J0"/>
<dbReference type="PANTHER" id="PTHR43539:SF78">
    <property type="entry name" value="FLAVIN-CONTAINING MONOOXYGENASE"/>
    <property type="match status" value="1"/>
</dbReference>
<dbReference type="Gene3D" id="3.50.50.60">
    <property type="entry name" value="FAD/NAD(P)-binding domain"/>
    <property type="match status" value="1"/>
</dbReference>
<reference evidence="2 3" key="1">
    <citation type="submission" date="2017-11" db="EMBL/GenBank/DDBJ databases">
        <title>Infants hospitalized years apart are colonized by the same room-sourced microbial strains.</title>
        <authorList>
            <person name="Brooks B."/>
            <person name="Olm M.R."/>
            <person name="Firek B.A."/>
            <person name="Baker R."/>
            <person name="Thomas B.C."/>
            <person name="Morowitz M.J."/>
            <person name="Banfield J.F."/>
        </authorList>
    </citation>
    <scope>NUCLEOTIDE SEQUENCE [LARGE SCALE GENOMIC DNA]</scope>
    <source>
        <strain evidence="2">S2_012_000_R3_87</strain>
    </source>
</reference>
<name>A0A2W5B0J0_9CORY</name>
<dbReference type="GO" id="GO:0004497">
    <property type="term" value="F:monooxygenase activity"/>
    <property type="evidence" value="ECO:0007669"/>
    <property type="project" value="TreeGrafter"/>
</dbReference>
<evidence type="ECO:0000313" key="2">
    <source>
        <dbReference type="EMBL" id="PZO99136.1"/>
    </source>
</evidence>
<dbReference type="SUPFAM" id="SSF51905">
    <property type="entry name" value="FAD/NAD(P)-binding domain"/>
    <property type="match status" value="1"/>
</dbReference>
<dbReference type="InterPro" id="IPR050982">
    <property type="entry name" value="Auxin_biosynth/cation_transpt"/>
</dbReference>
<proteinExistence type="predicted"/>
<dbReference type="PANTHER" id="PTHR43539">
    <property type="entry name" value="FLAVIN-BINDING MONOOXYGENASE-LIKE PROTEIN (AFU_ORTHOLOGUE AFUA_4G09220)"/>
    <property type="match status" value="1"/>
</dbReference>
<protein>
    <submittedName>
        <fullName evidence="2">Pyridine nucleotide-disulfide oxidoreductase</fullName>
    </submittedName>
</protein>
<gene>
    <name evidence="2" type="ORF">DI609_08990</name>
</gene>
<dbReference type="PRINTS" id="PR00469">
    <property type="entry name" value="PNDRDTASEII"/>
</dbReference>
<dbReference type="EMBL" id="QFNY01000224">
    <property type="protein sequence ID" value="PZO99136.1"/>
    <property type="molecule type" value="Genomic_DNA"/>
</dbReference>
<dbReference type="GO" id="GO:0050660">
    <property type="term" value="F:flavin adenine dinucleotide binding"/>
    <property type="evidence" value="ECO:0007669"/>
    <property type="project" value="TreeGrafter"/>
</dbReference>
<comment type="caution">
    <text evidence="2">The sequence shown here is derived from an EMBL/GenBank/DDBJ whole genome shotgun (WGS) entry which is preliminary data.</text>
</comment>